<dbReference type="SUPFAM" id="SSF46689">
    <property type="entry name" value="Homeodomain-like"/>
    <property type="match status" value="1"/>
</dbReference>
<name>A0A6A8LGU4_BACVE</name>
<dbReference type="InterPro" id="IPR001647">
    <property type="entry name" value="HTH_TetR"/>
</dbReference>
<sequence>MNDKKTDILLAARKLFSGKSFSSVSMQAIAEECKVSKASLYKLFESKEDLLLELLDFNQKQMVAAASLLNEETSLSPEERFAKKLMAELEGFRRNQQFFNMLMYGSPSSINERVKRHIHRARSTFICWHRDSLIQTYGEDIIPYVWELVIVLQGLLRECITLIKLEKEPLALEPLTDFIIRHLNLIVENRKTETALPQEMIDLYTASASSFEPKDKTVLLAESLKELKEAVSALPEEKYDAAGLASAAVMLEKESADKQPRDFLIKALIGYLEQAGPLHQPLAAVKTLLKL</sequence>
<organism evidence="4">
    <name type="scientific">Bacillus velezensis</name>
    <dbReference type="NCBI Taxonomy" id="492670"/>
    <lineage>
        <taxon>Bacteria</taxon>
        <taxon>Bacillati</taxon>
        <taxon>Bacillota</taxon>
        <taxon>Bacilli</taxon>
        <taxon>Bacillales</taxon>
        <taxon>Bacillaceae</taxon>
        <taxon>Bacillus</taxon>
        <taxon>Bacillus amyloliquefaciens group</taxon>
    </lineage>
</organism>
<evidence type="ECO:0000256" key="2">
    <source>
        <dbReference type="PROSITE-ProRule" id="PRU00335"/>
    </source>
</evidence>
<evidence type="ECO:0000313" key="4">
    <source>
        <dbReference type="EMBL" id="MSE03108.1"/>
    </source>
</evidence>
<feature type="DNA-binding region" description="H-T-H motif" evidence="2">
    <location>
        <begin position="25"/>
        <end position="44"/>
    </location>
</feature>
<dbReference type="GO" id="GO:0006355">
    <property type="term" value="P:regulation of DNA-templated transcription"/>
    <property type="evidence" value="ECO:0007669"/>
    <property type="project" value="UniProtKB-ARBA"/>
</dbReference>
<dbReference type="Pfam" id="PF00440">
    <property type="entry name" value="TetR_N"/>
    <property type="match status" value="1"/>
</dbReference>
<reference evidence="5" key="2">
    <citation type="journal article" date="2020" name="Genomics">
        <title>Complete genome sequence of Bacillus velezensis NST6 and comparison with the species belonging to operational group B. amyloliquefaciens.</title>
        <authorList>
            <person name="Choi J."/>
            <person name="Nam J."/>
            <person name="Seo M.H."/>
        </authorList>
    </citation>
    <scope>NUCLEOTIDE SEQUENCE</scope>
    <source>
        <strain evidence="5">NST6</strain>
    </source>
</reference>
<evidence type="ECO:0000313" key="6">
    <source>
        <dbReference type="Proteomes" id="UP000587477"/>
    </source>
</evidence>
<dbReference type="PRINTS" id="PR00455">
    <property type="entry name" value="HTHTETR"/>
</dbReference>
<accession>A0A6A8LGU4</accession>
<evidence type="ECO:0000256" key="1">
    <source>
        <dbReference type="ARBA" id="ARBA00023125"/>
    </source>
</evidence>
<dbReference type="PANTHER" id="PTHR30055">
    <property type="entry name" value="HTH-TYPE TRANSCRIPTIONAL REGULATOR RUTR"/>
    <property type="match status" value="1"/>
</dbReference>
<protein>
    <submittedName>
        <fullName evidence="4">TetR family transcriptional regulator</fullName>
    </submittedName>
</protein>
<dbReference type="PROSITE" id="PS50977">
    <property type="entry name" value="HTH_TETR_2"/>
    <property type="match status" value="1"/>
</dbReference>
<evidence type="ECO:0000259" key="3">
    <source>
        <dbReference type="PROSITE" id="PS50977"/>
    </source>
</evidence>
<dbReference type="EMBL" id="WKKV01000006">
    <property type="protein sequence ID" value="MSE03108.1"/>
    <property type="molecule type" value="Genomic_DNA"/>
</dbReference>
<dbReference type="Gene3D" id="1.10.357.10">
    <property type="entry name" value="Tetracycline Repressor, domain 2"/>
    <property type="match status" value="1"/>
</dbReference>
<dbReference type="EMBL" id="CP063687">
    <property type="protein sequence ID" value="QOY26326.1"/>
    <property type="molecule type" value="Genomic_DNA"/>
</dbReference>
<dbReference type="GO" id="GO:0003677">
    <property type="term" value="F:DNA binding"/>
    <property type="evidence" value="ECO:0007669"/>
    <property type="project" value="UniProtKB-UniRule"/>
</dbReference>
<proteinExistence type="predicted"/>
<dbReference type="PANTHER" id="PTHR30055:SF232">
    <property type="entry name" value="TRANSCRIPTIONAL REGULATOR, TETR FAMILY"/>
    <property type="match status" value="1"/>
</dbReference>
<dbReference type="InterPro" id="IPR050109">
    <property type="entry name" value="HTH-type_TetR-like_transc_reg"/>
</dbReference>
<feature type="domain" description="HTH tetR-type" evidence="3">
    <location>
        <begin position="2"/>
        <end position="62"/>
    </location>
</feature>
<dbReference type="RefSeq" id="WP_003156326.1">
    <property type="nucleotide sequence ID" value="NZ_BAABMD010000004.1"/>
</dbReference>
<dbReference type="Proteomes" id="UP000587477">
    <property type="component" value="Chromosome"/>
</dbReference>
<gene>
    <name evidence="5" type="ORF">BACVE_001289</name>
    <name evidence="4" type="ORF">GKC39_13650</name>
</gene>
<reference evidence="6" key="3">
    <citation type="submission" date="2020-10" db="EMBL/GenBank/DDBJ databases">
        <title>Complete genome sequence of Bacillus velezensis NST6.</title>
        <authorList>
            <person name="Choi J."/>
        </authorList>
    </citation>
    <scope>NUCLEOTIDE SEQUENCE [LARGE SCALE GENOMIC DNA]</scope>
    <source>
        <strain evidence="6">NST6</strain>
    </source>
</reference>
<reference evidence="4" key="1">
    <citation type="submission" date="2019-11" db="EMBL/GenBank/DDBJ databases">
        <title>Draft Genome Sequence of Plant Growth-Promoting Rhizosphere-Associated Bacteria.</title>
        <authorList>
            <person name="Vasilyev I.Y."/>
            <person name="Radchenko V."/>
            <person name="Ilnitskaya E.V."/>
        </authorList>
    </citation>
    <scope>NUCLEOTIDE SEQUENCE</scope>
    <source>
        <strain evidence="4">VRA_517_n</strain>
    </source>
</reference>
<evidence type="ECO:0000313" key="5">
    <source>
        <dbReference type="EMBL" id="QOY26326.1"/>
    </source>
</evidence>
<dbReference type="AlphaFoldDB" id="A0A6A8LGU4"/>
<keyword evidence="1 2" id="KW-0238">DNA-binding</keyword>
<dbReference type="InterPro" id="IPR009057">
    <property type="entry name" value="Homeodomain-like_sf"/>
</dbReference>